<keyword evidence="4 7" id="KW-0378">Hydrolase</keyword>
<evidence type="ECO:0000256" key="2">
    <source>
        <dbReference type="ARBA" id="ARBA00022651"/>
    </source>
</evidence>
<reference evidence="8" key="2">
    <citation type="journal article" date="2023" name="IMA Fungus">
        <title>Comparative genomic study of the Penicillium genus elucidates a diverse pangenome and 15 lateral gene transfer events.</title>
        <authorList>
            <person name="Petersen C."/>
            <person name="Sorensen T."/>
            <person name="Nielsen M.R."/>
            <person name="Sondergaard T.E."/>
            <person name="Sorensen J.L."/>
            <person name="Fitzpatrick D.A."/>
            <person name="Frisvad J.C."/>
            <person name="Nielsen K.L."/>
        </authorList>
    </citation>
    <scope>NUCLEOTIDE SEQUENCE</scope>
    <source>
        <strain evidence="8">IBT 30761</strain>
    </source>
</reference>
<evidence type="ECO:0000256" key="4">
    <source>
        <dbReference type="ARBA" id="ARBA00022801"/>
    </source>
</evidence>
<keyword evidence="9" id="KW-1185">Reference proteome</keyword>
<dbReference type="OrthoDB" id="3039123at2759"/>
<dbReference type="InterPro" id="IPR011118">
    <property type="entry name" value="Tannase/feruloyl_esterase"/>
</dbReference>
<dbReference type="PANTHER" id="PTHR33938">
    <property type="entry name" value="FERULOYL ESTERASE B-RELATED"/>
    <property type="match status" value="1"/>
</dbReference>
<sequence length="355" mass="39593">MQEFEWDGAVIGAPAIRYGQQQVNHLFPQVVQKTMNYVPSYCELEKIVNLTISACDSLEGRADGRADGVVGRTDLCKLHFDFNSTIGQKYDCAASSGSSFGKRQMASAASPAQNGTITAECAALASAIYNGLHDSDGRRAYFWYQLGSEVSDAETDYDSTTRKWIIDISELGGDWVTRGVELLELDNLSTLDGITYDTLRDWMLEGLQRYEDVLLTTWSDLSPFQRDGGKIITYHGESDNSIPPALVWHQLSERLVPSVLGPRTSHCNTNNLQPNAPFPQTSLGSLIEWVEKKEMPVTLNSTILSGTNQGEQQQLCAWPLHPLWKNDGKTMHCVSDQKSYDTWIYDLDAYPLPVY</sequence>
<keyword evidence="3" id="KW-0732">Signal</keyword>
<keyword evidence="5" id="KW-1015">Disulfide bond</keyword>
<dbReference type="GeneID" id="81363446"/>
<dbReference type="AlphaFoldDB" id="A0A9W9JVC4"/>
<accession>A0A9W9JVC4</accession>
<keyword evidence="2" id="KW-0119">Carbohydrate metabolism</keyword>
<dbReference type="GO" id="GO:0030600">
    <property type="term" value="F:feruloyl esterase activity"/>
    <property type="evidence" value="ECO:0007669"/>
    <property type="project" value="UniProtKB-EC"/>
</dbReference>
<dbReference type="EC" id="3.1.1.-" evidence="7"/>
<keyword evidence="2" id="KW-0624">Polysaccharide degradation</keyword>
<name>A0A9W9JVC4_9EURO</name>
<dbReference type="RefSeq" id="XP_056469455.1">
    <property type="nucleotide sequence ID" value="XM_056624467.1"/>
</dbReference>
<keyword evidence="2" id="KW-0858">Xylan degradation</keyword>
<dbReference type="Proteomes" id="UP001149074">
    <property type="component" value="Unassembled WGS sequence"/>
</dbReference>
<keyword evidence="1" id="KW-0719">Serine esterase</keyword>
<protein>
    <recommendedName>
        <fullName evidence="7">Carboxylic ester hydrolase</fullName>
        <ecNumber evidence="7">3.1.1.-</ecNumber>
    </recommendedName>
</protein>
<comment type="similarity">
    <text evidence="7">Belongs to the tannase family.</text>
</comment>
<evidence type="ECO:0000313" key="9">
    <source>
        <dbReference type="Proteomes" id="UP001149074"/>
    </source>
</evidence>
<evidence type="ECO:0000256" key="5">
    <source>
        <dbReference type="ARBA" id="ARBA00023157"/>
    </source>
</evidence>
<comment type="catalytic activity">
    <reaction evidence="6">
        <text>feruloyl-polysaccharide + H2O = ferulate + polysaccharide.</text>
        <dbReference type="EC" id="3.1.1.73"/>
    </reaction>
</comment>
<dbReference type="Pfam" id="PF07519">
    <property type="entry name" value="Tannase"/>
    <property type="match status" value="1"/>
</dbReference>
<gene>
    <name evidence="8" type="ORF">N7532_011976</name>
</gene>
<dbReference type="GO" id="GO:0045493">
    <property type="term" value="P:xylan catabolic process"/>
    <property type="evidence" value="ECO:0007669"/>
    <property type="project" value="UniProtKB-KW"/>
</dbReference>
<dbReference type="EMBL" id="JAPQKI010000011">
    <property type="protein sequence ID" value="KAJ5082933.1"/>
    <property type="molecule type" value="Genomic_DNA"/>
</dbReference>
<dbReference type="PANTHER" id="PTHR33938:SF15">
    <property type="entry name" value="FERULOYL ESTERASE B-RELATED"/>
    <property type="match status" value="1"/>
</dbReference>
<evidence type="ECO:0000256" key="3">
    <source>
        <dbReference type="ARBA" id="ARBA00022729"/>
    </source>
</evidence>
<reference evidence="8" key="1">
    <citation type="submission" date="2022-11" db="EMBL/GenBank/DDBJ databases">
        <authorList>
            <person name="Petersen C."/>
        </authorList>
    </citation>
    <scope>NUCLEOTIDE SEQUENCE</scope>
    <source>
        <strain evidence="8">IBT 30761</strain>
    </source>
</reference>
<organism evidence="8 9">
    <name type="scientific">Penicillium argentinense</name>
    <dbReference type="NCBI Taxonomy" id="1131581"/>
    <lineage>
        <taxon>Eukaryota</taxon>
        <taxon>Fungi</taxon>
        <taxon>Dikarya</taxon>
        <taxon>Ascomycota</taxon>
        <taxon>Pezizomycotina</taxon>
        <taxon>Eurotiomycetes</taxon>
        <taxon>Eurotiomycetidae</taxon>
        <taxon>Eurotiales</taxon>
        <taxon>Aspergillaceae</taxon>
        <taxon>Penicillium</taxon>
    </lineage>
</organism>
<evidence type="ECO:0000256" key="7">
    <source>
        <dbReference type="RuleBase" id="RU361238"/>
    </source>
</evidence>
<evidence type="ECO:0000313" key="8">
    <source>
        <dbReference type="EMBL" id="KAJ5082933.1"/>
    </source>
</evidence>
<evidence type="ECO:0000256" key="6">
    <source>
        <dbReference type="ARBA" id="ARBA00034075"/>
    </source>
</evidence>
<evidence type="ECO:0000256" key="1">
    <source>
        <dbReference type="ARBA" id="ARBA00022487"/>
    </source>
</evidence>
<comment type="caution">
    <text evidence="8">The sequence shown here is derived from an EMBL/GenBank/DDBJ whole genome shotgun (WGS) entry which is preliminary data.</text>
</comment>
<proteinExistence type="inferred from homology"/>